<keyword evidence="4 6" id="KW-1133">Transmembrane helix</keyword>
<evidence type="ECO:0000313" key="7">
    <source>
        <dbReference type="EMBL" id="HIW72295.1"/>
    </source>
</evidence>
<dbReference type="GO" id="GO:0005886">
    <property type="term" value="C:plasma membrane"/>
    <property type="evidence" value="ECO:0007669"/>
    <property type="project" value="UniProtKB-SubCell"/>
</dbReference>
<keyword evidence="5 6" id="KW-0472">Membrane</keyword>
<dbReference type="Gene3D" id="2.60.120.260">
    <property type="entry name" value="Galactose-binding domain-like"/>
    <property type="match status" value="2"/>
</dbReference>
<evidence type="ECO:0000256" key="1">
    <source>
        <dbReference type="ARBA" id="ARBA00004162"/>
    </source>
</evidence>
<dbReference type="PANTHER" id="PTHR39083:SF1">
    <property type="entry name" value="CYCLIC DI-GMP-BINDING PROTEIN"/>
    <property type="match status" value="1"/>
</dbReference>
<accession>A0A9D1QUD7</accession>
<keyword evidence="3 6" id="KW-0812">Transmembrane</keyword>
<evidence type="ECO:0000256" key="6">
    <source>
        <dbReference type="SAM" id="Phobius"/>
    </source>
</evidence>
<gene>
    <name evidence="7" type="ORF">H9875_06660</name>
</gene>
<comment type="caution">
    <text evidence="7">The sequence shown here is derived from an EMBL/GenBank/DDBJ whole genome shotgun (WGS) entry which is preliminary data.</text>
</comment>
<sequence>MFVNKSFINKLNGIKRNGISRGWGLLAAGLFCLLVGTVPAQAASLKNYTQPFQNNTTSLAGQSVEMNTYFIKMDYWQVKRATLNLNFQVSQLSSRQLSDITVTLNDVKFYAFRPSKQTGLQTKSIKIPLRLLQGQNVLKINGQILNAAGKRDYRLTQTPANWLTVDSHSSVNFQYKLMPPTNAIKSFYDHFSGPDTIAEKNASIRVPAGASDAELAASMTVLTGESRVITTENQQIPVSDMTDKTAENADYQVIVGRYRNLPKQFQRRISRTDLQNQGQIRFFREKDRYYLVVTALTDSLLQKTARFVANSELMQETTRATESVRQSTQTFTSDLHYQGHYQLTTSADKLTGSGHQERSYFVSLPVDRNNADGSKITLHLRYAKNLDFDSALATVYVNDTAIGSQHLTAKRADNDTFTVTLPKGMALGNSFTVRVALDLPIKQPANSTNNQTPWASIEPDSDAAVKSAPGNDLLFSNYPNLFLKNSTYDNIVVVRPKTMSATDYATMTNLFNLIGNYAQSNQGRIRVYDHQPSQDVLKNANVIAFGSAKDNALVKHLNSKLYFKYNSKLTGFLSNEKLSIEELYGQQMGTAQLLRSPYNQKKGLLVVTGASDNATYLASTQINYQRNIAQYTGDAIVVDQDNNHFGYRFKKNKLINRQLNARETLSKNSQLLVYLAVALGIVAIIVLALILLLGKHGRMSRKHRGRRRYE</sequence>
<dbReference type="EMBL" id="DXGJ01000050">
    <property type="protein sequence ID" value="HIW72295.1"/>
    <property type="molecule type" value="Genomic_DNA"/>
</dbReference>
<dbReference type="Pfam" id="PF03170">
    <property type="entry name" value="BcsB"/>
    <property type="match status" value="1"/>
</dbReference>
<reference evidence="7" key="1">
    <citation type="journal article" date="2021" name="PeerJ">
        <title>Extensive microbial diversity within the chicken gut microbiome revealed by metagenomics and culture.</title>
        <authorList>
            <person name="Gilroy R."/>
            <person name="Ravi A."/>
            <person name="Getino M."/>
            <person name="Pursley I."/>
            <person name="Horton D.L."/>
            <person name="Alikhan N.F."/>
            <person name="Baker D."/>
            <person name="Gharbi K."/>
            <person name="Hall N."/>
            <person name="Watson M."/>
            <person name="Adriaenssens E.M."/>
            <person name="Foster-Nyarko E."/>
            <person name="Jarju S."/>
            <person name="Secka A."/>
            <person name="Antonio M."/>
            <person name="Oren A."/>
            <person name="Chaudhuri R.R."/>
            <person name="La Ragione R."/>
            <person name="Hildebrand F."/>
            <person name="Pallen M.J."/>
        </authorList>
    </citation>
    <scope>NUCLEOTIDE SEQUENCE</scope>
    <source>
        <strain evidence="7">CHK173-259</strain>
    </source>
</reference>
<keyword evidence="2" id="KW-1003">Cell membrane</keyword>
<reference evidence="7" key="2">
    <citation type="submission" date="2021-04" db="EMBL/GenBank/DDBJ databases">
        <authorList>
            <person name="Gilroy R."/>
        </authorList>
    </citation>
    <scope>NUCLEOTIDE SEQUENCE</scope>
    <source>
        <strain evidence="7">CHK173-259</strain>
    </source>
</reference>
<evidence type="ECO:0000256" key="4">
    <source>
        <dbReference type="ARBA" id="ARBA00022989"/>
    </source>
</evidence>
<evidence type="ECO:0000313" key="8">
    <source>
        <dbReference type="Proteomes" id="UP000886822"/>
    </source>
</evidence>
<protein>
    <submittedName>
        <fullName evidence="7">Cellulose biosynthesis cyclic di-GMP-binding regulatory protein BcsB</fullName>
    </submittedName>
</protein>
<evidence type="ECO:0000256" key="2">
    <source>
        <dbReference type="ARBA" id="ARBA00022475"/>
    </source>
</evidence>
<comment type="subcellular location">
    <subcellularLocation>
        <location evidence="1">Cell membrane</location>
        <topology evidence="1">Single-pass membrane protein</topology>
    </subcellularLocation>
</comment>
<name>A0A9D1QUD7_9LACO</name>
<dbReference type="Proteomes" id="UP000886822">
    <property type="component" value="Unassembled WGS sequence"/>
</dbReference>
<dbReference type="PANTHER" id="PTHR39083">
    <property type="entry name" value="CYCLIC DI-GMP-BINDING PROTEIN"/>
    <property type="match status" value="1"/>
</dbReference>
<evidence type="ECO:0000256" key="3">
    <source>
        <dbReference type="ARBA" id="ARBA00022692"/>
    </source>
</evidence>
<feature type="transmembrane region" description="Helical" evidence="6">
    <location>
        <begin position="671"/>
        <end position="694"/>
    </location>
</feature>
<dbReference type="GO" id="GO:0006011">
    <property type="term" value="P:UDP-alpha-D-glucose metabolic process"/>
    <property type="evidence" value="ECO:0007669"/>
    <property type="project" value="InterPro"/>
</dbReference>
<evidence type="ECO:0000256" key="5">
    <source>
        <dbReference type="ARBA" id="ARBA00023136"/>
    </source>
</evidence>
<proteinExistence type="predicted"/>
<dbReference type="InterPro" id="IPR018513">
    <property type="entry name" value="Cell_synthase_bac"/>
</dbReference>
<dbReference type="AlphaFoldDB" id="A0A9D1QUD7"/>
<organism evidence="7 8">
    <name type="scientific">Candidatus Levilactobacillus faecigallinarum</name>
    <dbReference type="NCBI Taxonomy" id="2838638"/>
    <lineage>
        <taxon>Bacteria</taxon>
        <taxon>Bacillati</taxon>
        <taxon>Bacillota</taxon>
        <taxon>Bacilli</taxon>
        <taxon>Lactobacillales</taxon>
        <taxon>Lactobacillaceae</taxon>
        <taxon>Levilactobacillus</taxon>
    </lineage>
</organism>